<dbReference type="Pfam" id="PF00225">
    <property type="entry name" value="Kinesin"/>
    <property type="match status" value="1"/>
</dbReference>
<feature type="binding site" evidence="3">
    <location>
        <begin position="238"/>
        <end position="245"/>
    </location>
    <ligand>
        <name>ATP</name>
        <dbReference type="ChEBI" id="CHEBI:30616"/>
    </ligand>
</feature>
<keyword evidence="5" id="KW-0175">Coiled coil</keyword>
<dbReference type="GO" id="GO:0007018">
    <property type="term" value="P:microtubule-based movement"/>
    <property type="evidence" value="ECO:0007669"/>
    <property type="project" value="InterPro"/>
</dbReference>
<dbReference type="Gene3D" id="3.40.850.10">
    <property type="entry name" value="Kinesin motor domain"/>
    <property type="match status" value="1"/>
</dbReference>
<dbReference type="AlphaFoldDB" id="A0A9W7GAC8"/>
<dbReference type="GO" id="GO:0005524">
    <property type="term" value="F:ATP binding"/>
    <property type="evidence" value="ECO:0007669"/>
    <property type="project" value="UniProtKB-UniRule"/>
</dbReference>
<evidence type="ECO:0000256" key="3">
    <source>
        <dbReference type="PROSITE-ProRule" id="PRU00283"/>
    </source>
</evidence>
<evidence type="ECO:0000256" key="4">
    <source>
        <dbReference type="RuleBase" id="RU000394"/>
    </source>
</evidence>
<dbReference type="InterPro" id="IPR027640">
    <property type="entry name" value="Kinesin-like_fam"/>
</dbReference>
<dbReference type="InterPro" id="IPR019821">
    <property type="entry name" value="Kinesin_motor_CS"/>
</dbReference>
<keyword evidence="1 3" id="KW-0547">Nucleotide-binding</keyword>
<keyword evidence="4" id="KW-0493">Microtubule</keyword>
<organism evidence="8 9">
    <name type="scientific">Triparma columacea</name>
    <dbReference type="NCBI Taxonomy" id="722753"/>
    <lineage>
        <taxon>Eukaryota</taxon>
        <taxon>Sar</taxon>
        <taxon>Stramenopiles</taxon>
        <taxon>Ochrophyta</taxon>
        <taxon>Bolidophyceae</taxon>
        <taxon>Parmales</taxon>
        <taxon>Triparmaceae</taxon>
        <taxon>Triparma</taxon>
    </lineage>
</organism>
<dbReference type="OrthoDB" id="3176171at2759"/>
<protein>
    <recommendedName>
        <fullName evidence="4">Kinesin-like protein</fullName>
    </recommendedName>
</protein>
<accession>A0A9W7GAC8</accession>
<comment type="caution">
    <text evidence="8">The sequence shown here is derived from an EMBL/GenBank/DDBJ whole genome shotgun (WGS) entry which is preliminary data.</text>
</comment>
<evidence type="ECO:0000256" key="2">
    <source>
        <dbReference type="ARBA" id="ARBA00022840"/>
    </source>
</evidence>
<reference evidence="9" key="1">
    <citation type="journal article" date="2023" name="Commun. Biol.">
        <title>Genome analysis of Parmales, the sister group of diatoms, reveals the evolutionary specialization of diatoms from phago-mixotrophs to photoautotrophs.</title>
        <authorList>
            <person name="Ban H."/>
            <person name="Sato S."/>
            <person name="Yoshikawa S."/>
            <person name="Yamada K."/>
            <person name="Nakamura Y."/>
            <person name="Ichinomiya M."/>
            <person name="Sato N."/>
            <person name="Blanc-Mathieu R."/>
            <person name="Endo H."/>
            <person name="Kuwata A."/>
            <person name="Ogata H."/>
        </authorList>
    </citation>
    <scope>NUCLEOTIDE SEQUENCE [LARGE SCALE GENOMIC DNA]</scope>
</reference>
<evidence type="ECO:0000256" key="1">
    <source>
        <dbReference type="ARBA" id="ARBA00022741"/>
    </source>
</evidence>
<keyword evidence="2 3" id="KW-0067">ATP-binding</keyword>
<feature type="coiled-coil region" evidence="5">
    <location>
        <begin position="98"/>
        <end position="132"/>
    </location>
</feature>
<dbReference type="SMART" id="SM00129">
    <property type="entry name" value="KISc"/>
    <property type="match status" value="1"/>
</dbReference>
<dbReference type="GO" id="GO:0005874">
    <property type="term" value="C:microtubule"/>
    <property type="evidence" value="ECO:0007669"/>
    <property type="project" value="UniProtKB-KW"/>
</dbReference>
<proteinExistence type="inferred from homology"/>
<dbReference type="GO" id="GO:0008017">
    <property type="term" value="F:microtubule binding"/>
    <property type="evidence" value="ECO:0007669"/>
    <property type="project" value="InterPro"/>
</dbReference>
<dbReference type="InterPro" id="IPR036961">
    <property type="entry name" value="Kinesin_motor_dom_sf"/>
</dbReference>
<dbReference type="Proteomes" id="UP001165065">
    <property type="component" value="Unassembled WGS sequence"/>
</dbReference>
<sequence>MEQFEGLATAPQRVLTRDESVDVDEDTAYCSLCEHVAQREQEENQETLVNLKSDFESYVSRQQALIASLIEWGPVSPSYGEPPPPSSSNNPGHLEGENQTLNEAALALHEQVQELSLENHQLRATIEALQKSFHGEVQRRKRLHNKLQDLKGKIRVFVRIRPLSPREEAGGCRHVLLKDGREGSLAMLPDEKRRLGAKAWDFDGVFGGAEGQAEVFLEVSGLVVSAVDGHNVCLFAYGQTGSGKTHTMFGDEGSEAGISPRAAGELFKVLEKSKEGGSMASWNLSVTMLELYNDHIYDLIKGKGEKVSLKFGGKSVEMIGAESEEVFSEAALLAVLRRGSERRRTSSTAMNADSSRSHMVLQITISSLSVTGRETTGKVTIVDLAGSERLSKMGKVADEQLRETRSINKSLSSLGDVIAALKKKSAHIPYRNHPLTALLSDSLGGSSKTLLFVCCSPADYNRSESVGSLDFAFRCRGVGGRGDISSTKKENVSGRENAAASKAASKADSKAPR</sequence>
<evidence type="ECO:0000313" key="8">
    <source>
        <dbReference type="EMBL" id="GMI37973.1"/>
    </source>
</evidence>
<dbReference type="PROSITE" id="PS00411">
    <property type="entry name" value="KINESIN_MOTOR_1"/>
    <property type="match status" value="1"/>
</dbReference>
<evidence type="ECO:0000259" key="7">
    <source>
        <dbReference type="PROSITE" id="PS50067"/>
    </source>
</evidence>
<dbReference type="PRINTS" id="PR00380">
    <property type="entry name" value="KINESINHEAVY"/>
</dbReference>
<evidence type="ECO:0000313" key="9">
    <source>
        <dbReference type="Proteomes" id="UP001165065"/>
    </source>
</evidence>
<feature type="region of interest" description="Disordered" evidence="6">
    <location>
        <begin position="482"/>
        <end position="513"/>
    </location>
</feature>
<feature type="region of interest" description="Disordered" evidence="6">
    <location>
        <begin position="76"/>
        <end position="96"/>
    </location>
</feature>
<gene>
    <name evidence="8" type="ORF">TrCOL_g5146</name>
</gene>
<evidence type="ECO:0000256" key="6">
    <source>
        <dbReference type="SAM" id="MobiDB-lite"/>
    </source>
</evidence>
<dbReference type="EMBL" id="BRYA01000078">
    <property type="protein sequence ID" value="GMI37973.1"/>
    <property type="molecule type" value="Genomic_DNA"/>
</dbReference>
<evidence type="ECO:0000256" key="5">
    <source>
        <dbReference type="SAM" id="Coils"/>
    </source>
</evidence>
<keyword evidence="3 4" id="KW-0505">Motor protein</keyword>
<dbReference type="InterPro" id="IPR001752">
    <property type="entry name" value="Kinesin_motor_dom"/>
</dbReference>
<comment type="similarity">
    <text evidence="3 4">Belongs to the TRAFAC class myosin-kinesin ATPase superfamily. Kinesin family.</text>
</comment>
<keyword evidence="9" id="KW-1185">Reference proteome</keyword>
<dbReference type="PROSITE" id="PS50067">
    <property type="entry name" value="KINESIN_MOTOR_2"/>
    <property type="match status" value="1"/>
</dbReference>
<dbReference type="InterPro" id="IPR027417">
    <property type="entry name" value="P-loop_NTPase"/>
</dbReference>
<dbReference type="GO" id="GO:0003777">
    <property type="term" value="F:microtubule motor activity"/>
    <property type="evidence" value="ECO:0007669"/>
    <property type="project" value="InterPro"/>
</dbReference>
<feature type="domain" description="Kinesin motor" evidence="7">
    <location>
        <begin position="153"/>
        <end position="478"/>
    </location>
</feature>
<name>A0A9W7GAC8_9STRA</name>
<dbReference type="PANTHER" id="PTHR47972">
    <property type="entry name" value="KINESIN-LIKE PROTEIN KLP-3"/>
    <property type="match status" value="1"/>
</dbReference>
<dbReference type="SUPFAM" id="SSF52540">
    <property type="entry name" value="P-loop containing nucleoside triphosphate hydrolases"/>
    <property type="match status" value="1"/>
</dbReference>